<evidence type="ECO:0000313" key="1">
    <source>
        <dbReference type="EMBL" id="ODB98038.1"/>
    </source>
</evidence>
<evidence type="ECO:0000313" key="2">
    <source>
        <dbReference type="Proteomes" id="UP000094849"/>
    </source>
</evidence>
<accession>A0A1E2UTH1</accession>
<organism evidence="1 2">
    <name type="scientific">Candidatus Thiodiazotropha endoloripes</name>
    <dbReference type="NCBI Taxonomy" id="1818881"/>
    <lineage>
        <taxon>Bacteria</taxon>
        <taxon>Pseudomonadati</taxon>
        <taxon>Pseudomonadota</taxon>
        <taxon>Gammaproteobacteria</taxon>
        <taxon>Chromatiales</taxon>
        <taxon>Sedimenticolaceae</taxon>
        <taxon>Candidatus Thiodiazotropha</taxon>
    </lineage>
</organism>
<comment type="caution">
    <text evidence="1">The sequence shown here is derived from an EMBL/GenBank/DDBJ whole genome shotgun (WGS) entry which is preliminary data.</text>
</comment>
<proteinExistence type="predicted"/>
<dbReference type="EMBL" id="LVJZ01000003">
    <property type="protein sequence ID" value="ODB98038.1"/>
    <property type="molecule type" value="Genomic_DNA"/>
</dbReference>
<gene>
    <name evidence="1" type="ORF">A3196_15495</name>
</gene>
<protein>
    <submittedName>
        <fullName evidence="1">Uncharacterized protein</fullName>
    </submittedName>
</protein>
<keyword evidence="2" id="KW-1185">Reference proteome</keyword>
<sequence length="204" mass="23823">MGGLGSGRWFRPRERVTTQDLPQIDIRSMKKQGVLFPNYPGAFCWTLDDPLSGPMNFEIHRGSLKVEYFTDCDSQTIKLVEKIEFDSTPCHLGGERYWFLCPCCKTRVTTLFRLRDVYRCRYCHNLPYRAQNESELDRLIRKSRKLRRRLGGTGSLYEPVRQKPKGMHHSTFDQLSSNERTISLAAVKAITDKTQFFEEMGWLD</sequence>
<dbReference type="Proteomes" id="UP000094849">
    <property type="component" value="Unassembled WGS sequence"/>
</dbReference>
<dbReference type="AlphaFoldDB" id="A0A1E2UTH1"/>
<dbReference type="STRING" id="1818881.A3196_15495"/>
<name>A0A1E2UTH1_9GAMM</name>
<reference evidence="1 2" key="1">
    <citation type="submission" date="2016-03" db="EMBL/GenBank/DDBJ databases">
        <title>Chemosynthetic sulphur-oxidizing symbionts of marine invertebrate animals are capable of nitrogen fixation.</title>
        <authorList>
            <person name="Petersen J.M."/>
            <person name="Kemper A."/>
            <person name="Gruber-Vodicka H."/>
            <person name="Cardini U."/>
            <person name="Geest Mvander."/>
            <person name="Kleiner M."/>
            <person name="Bulgheresi S."/>
            <person name="Fussmann M."/>
            <person name="Herbold C."/>
            <person name="Seah B.K.B."/>
            <person name="Antony C.Paul."/>
            <person name="Liu D."/>
            <person name="Belitz A."/>
            <person name="Weber M."/>
        </authorList>
    </citation>
    <scope>NUCLEOTIDE SEQUENCE [LARGE SCALE GENOMIC DNA]</scope>
    <source>
        <strain evidence="1">G_D</strain>
    </source>
</reference>